<dbReference type="SUPFAM" id="SSF46785">
    <property type="entry name" value="Winged helix' DNA-binding domain"/>
    <property type="match status" value="1"/>
</dbReference>
<dbReference type="Gene3D" id="1.10.10.10">
    <property type="entry name" value="Winged helix-like DNA-binding domain superfamily/Winged helix DNA-binding domain"/>
    <property type="match status" value="1"/>
</dbReference>
<protein>
    <submittedName>
        <fullName evidence="5">Transcriptional regulator, HxlR family</fullName>
    </submittedName>
</protein>
<dbReference type="InterPro" id="IPR001845">
    <property type="entry name" value="HTH_ArsR_DNA-bd_dom"/>
</dbReference>
<dbReference type="PANTHER" id="PTHR33204">
    <property type="entry name" value="TRANSCRIPTIONAL REGULATOR, MARR FAMILY"/>
    <property type="match status" value="1"/>
</dbReference>
<dbReference type="PIR" id="E72484">
    <property type="entry name" value="E72484"/>
</dbReference>
<evidence type="ECO:0000313" key="6">
    <source>
        <dbReference type="Proteomes" id="UP000002518"/>
    </source>
</evidence>
<evidence type="ECO:0000256" key="2">
    <source>
        <dbReference type="ARBA" id="ARBA00023125"/>
    </source>
</evidence>
<dbReference type="GO" id="GO:0003677">
    <property type="term" value="F:DNA binding"/>
    <property type="evidence" value="ECO:0007669"/>
    <property type="project" value="UniProtKB-KW"/>
</dbReference>
<reference evidence="5 6" key="1">
    <citation type="journal article" date="1999" name="DNA Res.">
        <title>Complete genome sequence of an aerobic hyper-thermophilic crenarchaeon, Aeropyrum pernix K1.</title>
        <authorList>
            <person name="Kawarabayasi Y."/>
            <person name="Hino Y."/>
            <person name="Horikawa H."/>
            <person name="Yamazaki S."/>
            <person name="Haikawa Y."/>
            <person name="Jin-no K."/>
            <person name="Takahashi M."/>
            <person name="Sekine M."/>
            <person name="Baba S."/>
            <person name="Ankai A."/>
            <person name="Kosugi H."/>
            <person name="Hosoyama A."/>
            <person name="Fukui S."/>
            <person name="Nagai Y."/>
            <person name="Nishijima K."/>
            <person name="Nakazawa H."/>
            <person name="Takamiya M."/>
            <person name="Masuda S."/>
            <person name="Funahashi T."/>
            <person name="Tanaka T."/>
            <person name="Kudoh Y."/>
            <person name="Yamazaki J."/>
            <person name="Kushida N."/>
            <person name="Oguchi A."/>
            <person name="Aoki K."/>
            <person name="Kubota K."/>
            <person name="Nakamura Y."/>
            <person name="Nomura N."/>
            <person name="Sako Y."/>
            <person name="Kikuchi H."/>
        </authorList>
    </citation>
    <scope>NUCLEOTIDE SEQUENCE [LARGE SCALE GENOMIC DNA]</scope>
    <source>
        <strain evidence="6">ATCC 700893 / DSM 11879 / JCM 9820 / NBRC 100138 / K1</strain>
    </source>
</reference>
<keyword evidence="1" id="KW-0805">Transcription regulation</keyword>
<dbReference type="SMART" id="SM00418">
    <property type="entry name" value="HTH_ARSR"/>
    <property type="match status" value="1"/>
</dbReference>
<sequence>MDSGDCPITAASRLLSRKWSLVIVYHLLDGDKGFAELEKSIGAISSKTLSETLEDLRRLGIVERIIDPGPPVRVRYRLTEMGEDLRSVIMELARWSCKWVVRNSQCGDILSKINGQDRPRQNVEEAQPQQTWLAD</sequence>
<dbReference type="RefSeq" id="WP_010867058.1">
    <property type="nucleotide sequence ID" value="NC_000854.2"/>
</dbReference>
<proteinExistence type="predicted"/>
<dbReference type="PANTHER" id="PTHR33204:SF18">
    <property type="entry name" value="TRANSCRIPTIONAL REGULATORY PROTEIN"/>
    <property type="match status" value="1"/>
</dbReference>
<keyword evidence="3" id="KW-0804">Transcription</keyword>
<dbReference type="InterPro" id="IPR002577">
    <property type="entry name" value="HTH_HxlR"/>
</dbReference>
<organism evidence="5 6">
    <name type="scientific">Aeropyrum pernix (strain ATCC 700893 / DSM 11879 / JCM 9820 / NBRC 100138 / K1)</name>
    <dbReference type="NCBI Taxonomy" id="272557"/>
    <lineage>
        <taxon>Archaea</taxon>
        <taxon>Thermoproteota</taxon>
        <taxon>Thermoprotei</taxon>
        <taxon>Desulfurococcales</taxon>
        <taxon>Desulfurococcaceae</taxon>
        <taxon>Aeropyrum</taxon>
    </lineage>
</organism>
<evidence type="ECO:0000256" key="3">
    <source>
        <dbReference type="ARBA" id="ARBA00023163"/>
    </source>
</evidence>
<keyword evidence="2" id="KW-0238">DNA-binding</keyword>
<dbReference type="Proteomes" id="UP000002518">
    <property type="component" value="Chromosome"/>
</dbReference>
<evidence type="ECO:0000259" key="4">
    <source>
        <dbReference type="PROSITE" id="PS51118"/>
    </source>
</evidence>
<dbReference type="GeneID" id="1445470"/>
<evidence type="ECO:0000256" key="1">
    <source>
        <dbReference type="ARBA" id="ARBA00023015"/>
    </source>
</evidence>
<feature type="domain" description="HTH hxlR-type" evidence="4">
    <location>
        <begin position="6"/>
        <end position="104"/>
    </location>
</feature>
<name>Q9Y8W7_AERPE</name>
<dbReference type="InterPro" id="IPR036388">
    <property type="entry name" value="WH-like_DNA-bd_sf"/>
</dbReference>
<dbReference type="eggNOG" id="arCOG01057">
    <property type="taxonomic scope" value="Archaea"/>
</dbReference>
<dbReference type="STRING" id="272557.APE_2517.1"/>
<dbReference type="KEGG" id="ape:APE_2517.1"/>
<dbReference type="PROSITE" id="PS51118">
    <property type="entry name" value="HTH_HXLR"/>
    <property type="match status" value="1"/>
</dbReference>
<dbReference type="Pfam" id="PF01638">
    <property type="entry name" value="HxlR"/>
    <property type="match status" value="1"/>
</dbReference>
<dbReference type="InterPro" id="IPR011991">
    <property type="entry name" value="ArsR-like_HTH"/>
</dbReference>
<gene>
    <name evidence="5" type="ordered locus">APE_2517.1</name>
</gene>
<dbReference type="EnsemblBacteria" id="BAA81533">
    <property type="protein sequence ID" value="BAA81533"/>
    <property type="gene ID" value="APE_2517.1"/>
</dbReference>
<dbReference type="EMBL" id="BA000002">
    <property type="protein sequence ID" value="BAA81533.2"/>
    <property type="molecule type" value="Genomic_DNA"/>
</dbReference>
<evidence type="ECO:0000313" key="5">
    <source>
        <dbReference type="EMBL" id="BAA81533.2"/>
    </source>
</evidence>
<keyword evidence="6" id="KW-1185">Reference proteome</keyword>
<dbReference type="InterPro" id="IPR036390">
    <property type="entry name" value="WH_DNA-bd_sf"/>
</dbReference>
<dbReference type="CDD" id="cd00090">
    <property type="entry name" value="HTH_ARSR"/>
    <property type="match status" value="1"/>
</dbReference>
<dbReference type="AlphaFoldDB" id="Q9Y8W7"/>
<accession>Q9Y8W7</accession>
<dbReference type="GO" id="GO:0003700">
    <property type="term" value="F:DNA-binding transcription factor activity"/>
    <property type="evidence" value="ECO:0007669"/>
    <property type="project" value="InterPro"/>
</dbReference>